<comment type="caution">
    <text evidence="3">The sequence shown here is derived from an EMBL/GenBank/DDBJ whole genome shotgun (WGS) entry which is preliminary data.</text>
</comment>
<feature type="compositionally biased region" description="Low complexity" evidence="1">
    <location>
        <begin position="346"/>
        <end position="357"/>
    </location>
</feature>
<feature type="compositionally biased region" description="Gly residues" evidence="1">
    <location>
        <begin position="226"/>
        <end position="237"/>
    </location>
</feature>
<feature type="region of interest" description="Disordered" evidence="1">
    <location>
        <begin position="141"/>
        <end position="164"/>
    </location>
</feature>
<sequence>MKLLRTFPKVAFEFGLASWQWMGIREQTPRFATCFGDIFLESLDGWWFLDTVEGTLELRWNSAVTMYAELESADGRSTYLMDDLVRDARSRGLALGEEDVYTFNPHPALGGELGVDGLGTMRFELALNWVGQMHDRVRHSSGEVRLPPMPDGGRRAAQAPVAEPWDSTWSHDETFDVPFEQYLATTTFAAVSARRNVDAYPSLPPTPGRDDAFGQAPYTAPAHGSQGFGSQGLGSQGLGSQEFGSQEFGSQGFRDAAYDALGPAGRGYDSRRDDSADDRTGRDRAGHEATAHDRTGHDRTAHDGAQAYQAPSALDRPWSDQPWSQETQAAPPWSGQTESAQPWLEPQQPAQQHQAAQPPTPPGGYDAPYDPNYGAAPEPYGTSATEQPGAQYDQQPWAPYETGQDAGHAQEAQAAPVWDAPAWGAPPPPPPPGSQQRAPRSDDSFTAWDDLWGRR</sequence>
<organism evidence="3 4">
    <name type="scientific">Promicromonospora sukumoe</name>
    <dbReference type="NCBI Taxonomy" id="88382"/>
    <lineage>
        <taxon>Bacteria</taxon>
        <taxon>Bacillati</taxon>
        <taxon>Actinomycetota</taxon>
        <taxon>Actinomycetes</taxon>
        <taxon>Micrococcales</taxon>
        <taxon>Promicromonosporaceae</taxon>
        <taxon>Promicromonospora</taxon>
    </lineage>
</organism>
<dbReference type="RefSeq" id="WP_182620258.1">
    <property type="nucleotide sequence ID" value="NZ_BAAATF010000009.1"/>
</dbReference>
<feature type="compositionally biased region" description="Low complexity" evidence="1">
    <location>
        <begin position="238"/>
        <end position="247"/>
    </location>
</feature>
<feature type="domain" description="T6SS immunity protein Tdi1 C-terminal" evidence="2">
    <location>
        <begin position="70"/>
        <end position="134"/>
    </location>
</feature>
<reference evidence="3 4" key="1">
    <citation type="submission" date="2020-07" db="EMBL/GenBank/DDBJ databases">
        <title>Sequencing the genomes of 1000 actinobacteria strains.</title>
        <authorList>
            <person name="Klenk H.-P."/>
        </authorList>
    </citation>
    <scope>NUCLEOTIDE SEQUENCE [LARGE SCALE GENOMIC DNA]</scope>
    <source>
        <strain evidence="3 4">DSM 44121</strain>
    </source>
</reference>
<dbReference type="InterPro" id="IPR015002">
    <property type="entry name" value="T6SS_Tdi1_C"/>
</dbReference>
<feature type="compositionally biased region" description="Polar residues" evidence="1">
    <location>
        <begin position="321"/>
        <end position="340"/>
    </location>
</feature>
<feature type="compositionally biased region" description="Basic and acidic residues" evidence="1">
    <location>
        <begin position="268"/>
        <end position="302"/>
    </location>
</feature>
<dbReference type="Proteomes" id="UP000540568">
    <property type="component" value="Unassembled WGS sequence"/>
</dbReference>
<feature type="compositionally biased region" description="Low complexity" evidence="1">
    <location>
        <begin position="414"/>
        <end position="423"/>
    </location>
</feature>
<evidence type="ECO:0000259" key="2">
    <source>
        <dbReference type="Pfam" id="PF08906"/>
    </source>
</evidence>
<feature type="region of interest" description="Disordered" evidence="1">
    <location>
        <begin position="200"/>
        <end position="455"/>
    </location>
</feature>
<evidence type="ECO:0000256" key="1">
    <source>
        <dbReference type="SAM" id="MobiDB-lite"/>
    </source>
</evidence>
<dbReference type="Pfam" id="PF08906">
    <property type="entry name" value="T6SS_Tdi1_C"/>
    <property type="match status" value="1"/>
</dbReference>
<protein>
    <recommendedName>
        <fullName evidence="2">T6SS immunity protein Tdi1 C-terminal domain-containing protein</fullName>
    </recommendedName>
</protein>
<name>A0A7W3PGD0_9MICO</name>
<feature type="compositionally biased region" description="Pro residues" evidence="1">
    <location>
        <begin position="424"/>
        <end position="433"/>
    </location>
</feature>
<feature type="compositionally biased region" description="Polar residues" evidence="1">
    <location>
        <begin position="382"/>
        <end position="394"/>
    </location>
</feature>
<evidence type="ECO:0000313" key="3">
    <source>
        <dbReference type="EMBL" id="MBA8811065.1"/>
    </source>
</evidence>
<dbReference type="EMBL" id="JACGWV010000003">
    <property type="protein sequence ID" value="MBA8811065.1"/>
    <property type="molecule type" value="Genomic_DNA"/>
</dbReference>
<evidence type="ECO:0000313" key="4">
    <source>
        <dbReference type="Proteomes" id="UP000540568"/>
    </source>
</evidence>
<keyword evidence="4" id="KW-1185">Reference proteome</keyword>
<proteinExistence type="predicted"/>
<dbReference type="AlphaFoldDB" id="A0A7W3PGD0"/>
<accession>A0A7W3PGD0</accession>
<gene>
    <name evidence="3" type="ORF">FHX71_005072</name>
</gene>